<dbReference type="GO" id="GO:0009536">
    <property type="term" value="C:plastid"/>
    <property type="evidence" value="ECO:0007669"/>
    <property type="project" value="UniProtKB-SubCell"/>
</dbReference>
<evidence type="ECO:0000256" key="12">
    <source>
        <dbReference type="ARBA" id="ARBA00023235"/>
    </source>
</evidence>
<comment type="catalytic activity">
    <reaction evidence="1 13 14">
        <text>ATP-dependent breakage, passage and rejoining of double-stranded DNA.</text>
        <dbReference type="EC" id="5.6.2.2"/>
    </reaction>
</comment>
<evidence type="ECO:0000256" key="3">
    <source>
        <dbReference type="ARBA" id="ARBA00001946"/>
    </source>
</evidence>
<evidence type="ECO:0000256" key="1">
    <source>
        <dbReference type="ARBA" id="ARBA00000185"/>
    </source>
</evidence>
<dbReference type="PROSITE" id="PS50880">
    <property type="entry name" value="TOPRIM"/>
    <property type="match status" value="1"/>
</dbReference>
<dbReference type="InterPro" id="IPR014721">
    <property type="entry name" value="Ribsml_uS5_D2-typ_fold_subgr"/>
</dbReference>
<dbReference type="Gene3D" id="3.30.1360.40">
    <property type="match status" value="1"/>
</dbReference>
<dbReference type="FunFam" id="3.40.50.670:FF:000001">
    <property type="entry name" value="DNA topoisomerase 2"/>
    <property type="match status" value="1"/>
</dbReference>
<dbReference type="Gene3D" id="3.30.230.10">
    <property type="match status" value="1"/>
</dbReference>
<dbReference type="Pfam" id="PF01751">
    <property type="entry name" value="Toprim"/>
    <property type="match status" value="1"/>
</dbReference>
<dbReference type="SUPFAM" id="SSF54211">
    <property type="entry name" value="Ribosomal protein S5 domain 2-like"/>
    <property type="match status" value="1"/>
</dbReference>
<dbReference type="AlphaFoldDB" id="A0A9W7FI11"/>
<dbReference type="EMBL" id="BRXW01000181">
    <property type="protein sequence ID" value="GMI12804.1"/>
    <property type="molecule type" value="Genomic_DNA"/>
</dbReference>
<dbReference type="InterPro" id="IPR013506">
    <property type="entry name" value="Topo_IIA_bsu_dom2"/>
</dbReference>
<dbReference type="InterPro" id="IPR031660">
    <property type="entry name" value="TOPRIM_C"/>
</dbReference>
<evidence type="ECO:0000256" key="2">
    <source>
        <dbReference type="ARBA" id="ARBA00001913"/>
    </source>
</evidence>
<reference evidence="18" key="1">
    <citation type="journal article" date="2023" name="Commun. Biol.">
        <title>Genome analysis of Parmales, the sister group of diatoms, reveals the evolutionary specialization of diatoms from phago-mixotrophs to photoautotrophs.</title>
        <authorList>
            <person name="Ban H."/>
            <person name="Sato S."/>
            <person name="Yoshikawa S."/>
            <person name="Yamada K."/>
            <person name="Nakamura Y."/>
            <person name="Ichinomiya M."/>
            <person name="Sato N."/>
            <person name="Blanc-Mathieu R."/>
            <person name="Endo H."/>
            <person name="Kuwata A."/>
            <person name="Ogata H."/>
        </authorList>
    </citation>
    <scope>NUCLEOTIDE SEQUENCE [LARGE SCALE GENOMIC DNA]</scope>
    <source>
        <strain evidence="18">NIES 3700</strain>
    </source>
</reference>
<dbReference type="GO" id="GO:0000712">
    <property type="term" value="P:resolution of meiotic recombination intermediates"/>
    <property type="evidence" value="ECO:0007669"/>
    <property type="project" value="TreeGrafter"/>
</dbReference>
<dbReference type="Pfam" id="PF00204">
    <property type="entry name" value="DNA_gyraseB"/>
    <property type="match status" value="1"/>
</dbReference>
<evidence type="ECO:0000256" key="5">
    <source>
        <dbReference type="ARBA" id="ARBA00011080"/>
    </source>
</evidence>
<evidence type="ECO:0000256" key="8">
    <source>
        <dbReference type="ARBA" id="ARBA00022840"/>
    </source>
</evidence>
<dbReference type="OrthoDB" id="276498at2759"/>
<comment type="function">
    <text evidence="14">Control of topological states of DNA by transient breakage and subsequent rejoining of DNA strands. Topoisomerase II makes double-strand breaks.</text>
</comment>
<name>A0A9W7FI11_9STRA</name>
<dbReference type="Pfam" id="PF00521">
    <property type="entry name" value="DNA_topoisoIV"/>
    <property type="match status" value="1"/>
</dbReference>
<dbReference type="FunFam" id="3.90.199.10:FF:000002">
    <property type="entry name" value="DNA topoisomerase 2"/>
    <property type="match status" value="1"/>
</dbReference>
<dbReference type="InterPro" id="IPR002205">
    <property type="entry name" value="Topo_IIA_dom_A"/>
</dbReference>
<dbReference type="InterPro" id="IPR020568">
    <property type="entry name" value="Ribosomal_Su5_D2-typ_SF"/>
</dbReference>
<dbReference type="InterPro" id="IPR001241">
    <property type="entry name" value="Topo_IIA"/>
</dbReference>
<keyword evidence="9" id="KW-0460">Magnesium</keyword>
<dbReference type="Proteomes" id="UP001165122">
    <property type="component" value="Unassembled WGS sequence"/>
</dbReference>
<comment type="subunit">
    <text evidence="14">Homodimer.</text>
</comment>
<evidence type="ECO:0000256" key="4">
    <source>
        <dbReference type="ARBA" id="ARBA00004474"/>
    </source>
</evidence>
<protein>
    <recommendedName>
        <fullName evidence="14">DNA topoisomerase 2</fullName>
        <ecNumber evidence="14">5.6.2.2</ecNumber>
    </recommendedName>
</protein>
<dbReference type="InterPro" id="IPR013757">
    <property type="entry name" value="Topo_IIA_A_a_sf"/>
</dbReference>
<dbReference type="SMART" id="SM00433">
    <property type="entry name" value="TOP2c"/>
    <property type="match status" value="1"/>
</dbReference>
<dbReference type="Gene3D" id="3.30.1490.30">
    <property type="match status" value="1"/>
</dbReference>
<feature type="domain" description="Toprim" evidence="15">
    <location>
        <begin position="449"/>
        <end position="566"/>
    </location>
</feature>
<evidence type="ECO:0000256" key="14">
    <source>
        <dbReference type="RuleBase" id="RU362094"/>
    </source>
</evidence>
<dbReference type="GO" id="GO:0005634">
    <property type="term" value="C:nucleus"/>
    <property type="evidence" value="ECO:0007669"/>
    <property type="project" value="TreeGrafter"/>
</dbReference>
<dbReference type="PRINTS" id="PR01158">
    <property type="entry name" value="TOPISMRASEII"/>
</dbReference>
<dbReference type="PANTHER" id="PTHR10169:SF38">
    <property type="entry name" value="DNA TOPOISOMERASE 2"/>
    <property type="match status" value="1"/>
</dbReference>
<evidence type="ECO:0000256" key="6">
    <source>
        <dbReference type="ARBA" id="ARBA00022723"/>
    </source>
</evidence>
<organism evidence="17 18">
    <name type="scientific">Triparma laevis f. longispina</name>
    <dbReference type="NCBI Taxonomy" id="1714387"/>
    <lineage>
        <taxon>Eukaryota</taxon>
        <taxon>Sar</taxon>
        <taxon>Stramenopiles</taxon>
        <taxon>Ochrophyta</taxon>
        <taxon>Bolidophyceae</taxon>
        <taxon>Parmales</taxon>
        <taxon>Triparmaceae</taxon>
        <taxon>Triparma</taxon>
    </lineage>
</organism>
<keyword evidence="18" id="KW-1185">Reference proteome</keyword>
<dbReference type="PANTHER" id="PTHR10169">
    <property type="entry name" value="DNA TOPOISOMERASE/GYRASE"/>
    <property type="match status" value="1"/>
</dbReference>
<keyword evidence="6" id="KW-0479">Metal-binding</keyword>
<comment type="similarity">
    <text evidence="5 14">Belongs to the type II topoisomerase family.</text>
</comment>
<dbReference type="GO" id="GO:0006265">
    <property type="term" value="P:DNA topological change"/>
    <property type="evidence" value="ECO:0007669"/>
    <property type="project" value="UniProtKB-UniRule"/>
</dbReference>
<dbReference type="EC" id="5.6.2.2" evidence="14"/>
<feature type="active site" description="O-(5'-phospho-DNA)-tyrosine intermediate" evidence="13">
    <location>
        <position position="791"/>
    </location>
</feature>
<dbReference type="Gene3D" id="1.10.268.10">
    <property type="entry name" value="Topoisomerase, domain 3"/>
    <property type="match status" value="1"/>
</dbReference>
<dbReference type="GO" id="GO:0000819">
    <property type="term" value="P:sister chromatid segregation"/>
    <property type="evidence" value="ECO:0007669"/>
    <property type="project" value="TreeGrafter"/>
</dbReference>
<evidence type="ECO:0000313" key="17">
    <source>
        <dbReference type="EMBL" id="GMI12804.1"/>
    </source>
</evidence>
<dbReference type="InterPro" id="IPR013759">
    <property type="entry name" value="Topo_IIA_B_C"/>
</dbReference>
<evidence type="ECO:0000259" key="16">
    <source>
        <dbReference type="PROSITE" id="PS52040"/>
    </source>
</evidence>
<keyword evidence="10 13" id="KW-0799">Topoisomerase</keyword>
<keyword evidence="7 14" id="KW-0547">Nucleotide-binding</keyword>
<keyword evidence="11 13" id="KW-0238">DNA-binding</keyword>
<dbReference type="InterPro" id="IPR018522">
    <property type="entry name" value="TopoIIA_CS"/>
</dbReference>
<evidence type="ECO:0000256" key="9">
    <source>
        <dbReference type="ARBA" id="ARBA00022842"/>
    </source>
</evidence>
<comment type="cofactor">
    <cofactor evidence="2">
        <name>Ca(2+)</name>
        <dbReference type="ChEBI" id="CHEBI:29108"/>
    </cofactor>
</comment>
<keyword evidence="12 13" id="KW-0413">Isomerase</keyword>
<dbReference type="GO" id="GO:0003918">
    <property type="term" value="F:DNA topoisomerase type II (double strand cut, ATP-hydrolyzing) activity"/>
    <property type="evidence" value="ECO:0007669"/>
    <property type="project" value="UniProtKB-UniRule"/>
</dbReference>
<evidence type="ECO:0000256" key="11">
    <source>
        <dbReference type="ARBA" id="ARBA00023125"/>
    </source>
</evidence>
<dbReference type="InterPro" id="IPR050634">
    <property type="entry name" value="DNA_Topoisomerase_II"/>
</dbReference>
<comment type="caution">
    <text evidence="17">The sequence shown here is derived from an EMBL/GenBank/DDBJ whole genome shotgun (WGS) entry which is preliminary data.</text>
</comment>
<dbReference type="InterPro" id="IPR006171">
    <property type="entry name" value="TOPRIM_dom"/>
</dbReference>
<dbReference type="InterPro" id="IPR013760">
    <property type="entry name" value="Topo_IIA-like_dom_sf"/>
</dbReference>
<comment type="cofactor">
    <cofactor evidence="3">
        <name>Mg(2+)</name>
        <dbReference type="ChEBI" id="CHEBI:18420"/>
    </cofactor>
</comment>
<keyword evidence="8 14" id="KW-0067">ATP-binding</keyword>
<evidence type="ECO:0000259" key="15">
    <source>
        <dbReference type="PROSITE" id="PS50880"/>
    </source>
</evidence>
<sequence>MYVGSTAPRLDPNQYIPEFTSSTGEDELMVKMVPSPTPLITHPALIKIIDEILVNASDNLQRSKSTTTLSITLNPGTLKDPSDPTSELFVSPKISIVNNGPTIPVLIHKTEKIYLQNLLFGHLLTGSNFNDNTGKTTGGRHGYGAKLSNIFSSEFEVECNDVENGRKFKGKWRNNMRDMIEENVTENVESIDQSYAVPHDDSVTFKGINKNADYTLITLKPDLNALKINNSKVIPPDDHLAIIRRIVDLAGSSSFKEVYLNGERIGVGDFKGYSGIFSNYDPIYTKVNDRWEVAIAQCTEGGGHTSFINNIATSRGGTHVNHIMGQIVKAVQEQFKKKYPSLAVPSGVLVKNNVRVFINGRVEDAGFDSQSKEFLTTEVREYGSRVGLGEGFLKKVVGGEVFENLRRIVEEGQRSRFRKLMEPKAKKKGINVPKLDDANWAGTENSRNCTLILTEGDSAKALAVSGLEIVGRDEYGVFPLRGKILNVRDVSTNVLGKNSEVKSLCTILGLDFGKKYDTEEEMQTLRYGKVMVMTDQDPDGSHIKGLIINFVRYFWPALLMAKPNFVGMFTTPLVKAFRGKEELSFGSMAEYKEWSEKNERSGEGKKYRIKYYKGLGTSTSKEGKEYFRNIDEHFKEFEWSDGDGGRLDMAFDKKKSEERRNWILDTYSPTNIPSFGATVSYQQFVDEELIHFSNADNVRSIPNVIDGLKPSQRKVLYACFKKNLKNEIKVAQLAGYIAEQTSYHHGEQSLHATIIGMAQDFVGSNNLNMLFPSGQFGTRLTGGKDSASPRYIFTKLEKAARVVYNELDDGLLERQEDDGQVIEPFYYVPIVPMLLVNGCQGIGTGWSTFIPPYNPHDIVAHLRHKLGAGDEELERLVPWIKNFKGMYKTKIEDGVLKGVVTRGVVKKKTGTSVVISELPYNKWTGDYKEVLVKMRDANLIKGFTENNTTHDVNFVVQMTGAMLKEKEKKLHEFFKLDTNLNTTNMNAFDTNGTIKKYENAEKIIEDFYSVRMDMYYKRKVDLEKKVEYQTKFAMNKARFIEAVTSNEIELVTGTKSREEIVEQLAALSFDSSEALDQILVGDDQTPPSSPNAKSYDYLLNTPLSTFTKEKIAQLVTEAEDRKVTLGELRATTPEEMWLKDLDEFEALLPKKGRGKAKSKAKA</sequence>
<evidence type="ECO:0000256" key="10">
    <source>
        <dbReference type="ARBA" id="ARBA00023029"/>
    </source>
</evidence>
<proteinExistence type="inferred from homology"/>
<dbReference type="GO" id="GO:0005524">
    <property type="term" value="F:ATP binding"/>
    <property type="evidence" value="ECO:0007669"/>
    <property type="project" value="UniProtKB-UniRule"/>
</dbReference>
<dbReference type="Gene3D" id="3.40.50.670">
    <property type="match status" value="1"/>
</dbReference>
<gene>
    <name evidence="17" type="ORF">TrLO_g523</name>
</gene>
<evidence type="ECO:0000256" key="13">
    <source>
        <dbReference type="PROSITE-ProRule" id="PRU01384"/>
    </source>
</evidence>
<dbReference type="SUPFAM" id="SSF56719">
    <property type="entry name" value="Type II DNA topoisomerase"/>
    <property type="match status" value="1"/>
</dbReference>
<dbReference type="PROSITE" id="PS52040">
    <property type="entry name" value="TOPO_IIA"/>
    <property type="match status" value="1"/>
</dbReference>
<dbReference type="GO" id="GO:0046872">
    <property type="term" value="F:metal ion binding"/>
    <property type="evidence" value="ECO:0007669"/>
    <property type="project" value="UniProtKB-KW"/>
</dbReference>
<feature type="domain" description="Topo IIA-type catalytic" evidence="16">
    <location>
        <begin position="701"/>
        <end position="1141"/>
    </location>
</feature>
<dbReference type="Gene3D" id="3.90.199.10">
    <property type="entry name" value="Topoisomerase II, domain 5"/>
    <property type="match status" value="1"/>
</dbReference>
<comment type="subcellular location">
    <subcellularLocation>
        <location evidence="4">Plastid</location>
    </subcellularLocation>
</comment>
<dbReference type="PRINTS" id="PR00418">
    <property type="entry name" value="TPI2FAMILY"/>
</dbReference>
<dbReference type="InterPro" id="IPR001154">
    <property type="entry name" value="TopoII_euk"/>
</dbReference>
<dbReference type="InterPro" id="IPR036890">
    <property type="entry name" value="HATPase_C_sf"/>
</dbReference>
<dbReference type="InterPro" id="IPR013758">
    <property type="entry name" value="Topo_IIA_A/C_ab"/>
</dbReference>
<dbReference type="Gene3D" id="3.30.565.10">
    <property type="entry name" value="Histidine kinase-like ATPase, C-terminal domain"/>
    <property type="match status" value="1"/>
</dbReference>
<accession>A0A9W7FI11</accession>
<evidence type="ECO:0000313" key="18">
    <source>
        <dbReference type="Proteomes" id="UP001165122"/>
    </source>
</evidence>
<dbReference type="Pfam" id="PF16898">
    <property type="entry name" value="TOPRIM_C"/>
    <property type="match status" value="1"/>
</dbReference>
<dbReference type="GO" id="GO:0003677">
    <property type="term" value="F:DNA binding"/>
    <property type="evidence" value="ECO:0007669"/>
    <property type="project" value="UniProtKB-UniRule"/>
</dbReference>
<evidence type="ECO:0000256" key="7">
    <source>
        <dbReference type="ARBA" id="ARBA00022741"/>
    </source>
</evidence>
<dbReference type="PROSITE" id="PS00177">
    <property type="entry name" value="TOPOISOMERASE_II"/>
    <property type="match status" value="1"/>
</dbReference>
<dbReference type="SMART" id="SM00434">
    <property type="entry name" value="TOP4c"/>
    <property type="match status" value="1"/>
</dbReference>
<dbReference type="SUPFAM" id="SSF55874">
    <property type="entry name" value="ATPase domain of HSP90 chaperone/DNA topoisomerase II/histidine kinase"/>
    <property type="match status" value="1"/>
</dbReference>